<name>A0A7J6KZB9_PEROL</name>
<evidence type="ECO:0000313" key="3">
    <source>
        <dbReference type="Proteomes" id="UP000570595"/>
    </source>
</evidence>
<evidence type="ECO:0000313" key="2">
    <source>
        <dbReference type="EMBL" id="KAF4651776.1"/>
    </source>
</evidence>
<comment type="caution">
    <text evidence="2">The sequence shown here is derived from an EMBL/GenBank/DDBJ whole genome shotgun (WGS) entry which is preliminary data.</text>
</comment>
<dbReference type="Proteomes" id="UP000570595">
    <property type="component" value="Unassembled WGS sequence"/>
</dbReference>
<gene>
    <name evidence="2" type="ORF">FOZ61_010220</name>
</gene>
<proteinExistence type="predicted"/>
<feature type="region of interest" description="Disordered" evidence="1">
    <location>
        <begin position="1"/>
        <end position="60"/>
    </location>
</feature>
<sequence length="95" mass="10324">MVSEIASPVSGSLTTRSSRSSAEVPPKETARHSSTSNHQDTSAKIVQGRKRHDNGGRPTRFKKFKALQVHLTGVDGLKTTANATLHRAYTPEAFH</sequence>
<protein>
    <submittedName>
        <fullName evidence="2">Uncharacterized protein</fullName>
    </submittedName>
</protein>
<organism evidence="2 3">
    <name type="scientific">Perkinsus olseni</name>
    <name type="common">Perkinsus atlanticus</name>
    <dbReference type="NCBI Taxonomy" id="32597"/>
    <lineage>
        <taxon>Eukaryota</taxon>
        <taxon>Sar</taxon>
        <taxon>Alveolata</taxon>
        <taxon>Perkinsozoa</taxon>
        <taxon>Perkinsea</taxon>
        <taxon>Perkinsida</taxon>
        <taxon>Perkinsidae</taxon>
        <taxon>Perkinsus</taxon>
    </lineage>
</organism>
<dbReference type="EMBL" id="JABAHT010000802">
    <property type="protein sequence ID" value="KAF4651776.1"/>
    <property type="molecule type" value="Genomic_DNA"/>
</dbReference>
<dbReference type="AlphaFoldDB" id="A0A7J6KZB9"/>
<feature type="compositionally biased region" description="Polar residues" evidence="1">
    <location>
        <begin position="32"/>
        <end position="44"/>
    </location>
</feature>
<evidence type="ECO:0000256" key="1">
    <source>
        <dbReference type="SAM" id="MobiDB-lite"/>
    </source>
</evidence>
<feature type="compositionally biased region" description="Low complexity" evidence="1">
    <location>
        <begin position="10"/>
        <end position="21"/>
    </location>
</feature>
<accession>A0A7J6KZB9</accession>
<reference evidence="2 3" key="1">
    <citation type="submission" date="2020-04" db="EMBL/GenBank/DDBJ databases">
        <title>Perkinsus olseni comparative genomics.</title>
        <authorList>
            <person name="Bogema D.R."/>
        </authorList>
    </citation>
    <scope>NUCLEOTIDE SEQUENCE [LARGE SCALE GENOMIC DNA]</scope>
    <source>
        <strain evidence="2">ATCC PRA-179</strain>
    </source>
</reference>